<organism evidence="2 3">
    <name type="scientific">Folsomia candida</name>
    <name type="common">Springtail</name>
    <dbReference type="NCBI Taxonomy" id="158441"/>
    <lineage>
        <taxon>Eukaryota</taxon>
        <taxon>Metazoa</taxon>
        <taxon>Ecdysozoa</taxon>
        <taxon>Arthropoda</taxon>
        <taxon>Hexapoda</taxon>
        <taxon>Collembola</taxon>
        <taxon>Entomobryomorpha</taxon>
        <taxon>Isotomoidea</taxon>
        <taxon>Isotomidae</taxon>
        <taxon>Proisotominae</taxon>
        <taxon>Folsomia</taxon>
    </lineage>
</organism>
<name>A0A226E9L7_FOLCA</name>
<proteinExistence type="predicted"/>
<dbReference type="EMBL" id="LNIX01000005">
    <property type="protein sequence ID" value="OXA54312.1"/>
    <property type="molecule type" value="Genomic_DNA"/>
</dbReference>
<evidence type="ECO:0000256" key="1">
    <source>
        <dbReference type="SAM" id="MobiDB-lite"/>
    </source>
</evidence>
<gene>
    <name evidence="2" type="ORF">Fcan01_11005</name>
</gene>
<evidence type="ECO:0000313" key="3">
    <source>
        <dbReference type="Proteomes" id="UP000198287"/>
    </source>
</evidence>
<accession>A0A226E9L7</accession>
<dbReference type="Proteomes" id="UP000198287">
    <property type="component" value="Unassembled WGS sequence"/>
</dbReference>
<feature type="region of interest" description="Disordered" evidence="1">
    <location>
        <begin position="1"/>
        <end position="28"/>
    </location>
</feature>
<evidence type="ECO:0000313" key="2">
    <source>
        <dbReference type="EMBL" id="OXA54312.1"/>
    </source>
</evidence>
<sequence length="222" mass="22797">MSGIKWTTQENGSYAGVSSSNRHLNASAGAGTNSVSSFLYEFVENCDNTEVTVEVEGPTAEYHLNASGGWYNSGKGVGKRGGATVAKASTHGYTGGPTRYRSRNTGTDRVAGASIGARATTGKAEAKWNVFGSEIEGPAASVLAHARHIPWSPFAEAGAVAEISAAKASITFGPLFVTVNLNINTGVRIGTTGAEINFLGFGASIGAKTSINTPLGSIGFKF</sequence>
<keyword evidence="3" id="KW-1185">Reference proteome</keyword>
<protein>
    <submittedName>
        <fullName evidence="2">Uncharacterized protein</fullName>
    </submittedName>
</protein>
<reference evidence="2 3" key="1">
    <citation type="submission" date="2015-12" db="EMBL/GenBank/DDBJ databases">
        <title>The genome of Folsomia candida.</title>
        <authorList>
            <person name="Faddeeva A."/>
            <person name="Derks M.F."/>
            <person name="Anvar Y."/>
            <person name="Smit S."/>
            <person name="Van Straalen N."/>
            <person name="Roelofs D."/>
        </authorList>
    </citation>
    <scope>NUCLEOTIDE SEQUENCE [LARGE SCALE GENOMIC DNA]</scope>
    <source>
        <strain evidence="2 3">VU population</strain>
        <tissue evidence="2">Whole body</tissue>
    </source>
</reference>
<dbReference type="AlphaFoldDB" id="A0A226E9L7"/>
<comment type="caution">
    <text evidence="2">The sequence shown here is derived from an EMBL/GenBank/DDBJ whole genome shotgun (WGS) entry which is preliminary data.</text>
</comment>